<keyword evidence="4" id="KW-0677">Repeat</keyword>
<feature type="binding site" evidence="8">
    <location>
        <position position="97"/>
    </location>
    <ligand>
        <name>substrate</name>
    </ligand>
</feature>
<dbReference type="EMBL" id="LVJN01000020">
    <property type="protein sequence ID" value="OSM01969.1"/>
    <property type="molecule type" value="Genomic_DNA"/>
</dbReference>
<sequence>MLLGLLLATPAWAGLPVAVNGQPLPTLADMLENVTPGVVNIATSAKVQVRQSPFFSDPFFRQFFDLPRLQMRERTQRSLGSGVIIDAKRGYILTNHHVIDKADTITVTLRDGRSMKAKLVGVDPETDVGVIQVEPKHLHQVPIGRSGELRVGDFVVAIGNPFGLGQTVTSGIVSALGRTGLGIKGYEDFIQTDASINPGNSGGALVNLRGELIGINTAILAKAGGNVGIGFAIPMDMAQRILAQLIEYGEVRRGLLGVKAQDLTPELAQAFGLAMDHEGALVTLVSKGSSAQKAGLRQGDVVTHIDDQPVRDAAHLRNMVGLLRVGERVRMTILRKGVKQTLSMVVAEPRHQSAKGDDIDPRLGGATLELRENEQGQMLITVAKLTARSAAARLQLLPKDVILSINKRPVNDFEQLKQAMQSNEREVLLSIQRGARRFSIRVRF</sequence>
<feature type="binding site" evidence="8">
    <location>
        <position position="127"/>
    </location>
    <ligand>
        <name>substrate</name>
    </ligand>
</feature>
<comment type="caution">
    <text evidence="10">The sequence shown here is derived from an EMBL/GenBank/DDBJ whole genome shotgun (WGS) entry which is preliminary data.</text>
</comment>
<dbReference type="STRING" id="1434232.MAIT1_02036"/>
<dbReference type="SUPFAM" id="SSF50156">
    <property type="entry name" value="PDZ domain-like"/>
    <property type="match status" value="2"/>
</dbReference>
<dbReference type="SMART" id="SM00228">
    <property type="entry name" value="PDZ"/>
    <property type="match status" value="2"/>
</dbReference>
<dbReference type="GO" id="GO:0004252">
    <property type="term" value="F:serine-type endopeptidase activity"/>
    <property type="evidence" value="ECO:0007669"/>
    <property type="project" value="InterPro"/>
</dbReference>
<dbReference type="PROSITE" id="PS50106">
    <property type="entry name" value="PDZ"/>
    <property type="match status" value="1"/>
</dbReference>
<dbReference type="PANTHER" id="PTHR22939:SF129">
    <property type="entry name" value="SERINE PROTEASE HTRA2, MITOCHONDRIAL"/>
    <property type="match status" value="1"/>
</dbReference>
<evidence type="ECO:0000313" key="10">
    <source>
        <dbReference type="EMBL" id="OSM01969.1"/>
    </source>
</evidence>
<reference evidence="10 11" key="1">
    <citation type="journal article" date="2016" name="BMC Genomics">
        <title>Combined genomic and structural analyses of a cultured magnetotactic bacterium reveals its niche adaptation to a dynamic environment.</title>
        <authorList>
            <person name="Araujo A.C."/>
            <person name="Morillo V."/>
            <person name="Cypriano J."/>
            <person name="Teixeira L.C."/>
            <person name="Leao P."/>
            <person name="Lyra S."/>
            <person name="Almeida L.G."/>
            <person name="Bazylinski D.A."/>
            <person name="Vasconcellos A.T."/>
            <person name="Abreu F."/>
            <person name="Lins U."/>
        </authorList>
    </citation>
    <scope>NUCLEOTIDE SEQUENCE [LARGE SCALE GENOMIC DNA]</scope>
    <source>
        <strain evidence="10 11">IT-1</strain>
    </source>
</reference>
<dbReference type="CDD" id="cd10839">
    <property type="entry name" value="cpPDZ1_DegP-like"/>
    <property type="match status" value="1"/>
</dbReference>
<dbReference type="FunFam" id="2.40.10.10:FF:000001">
    <property type="entry name" value="Periplasmic serine protease DegS"/>
    <property type="match status" value="1"/>
</dbReference>
<comment type="similarity">
    <text evidence="1">Belongs to the peptidase S1C family.</text>
</comment>
<feature type="binding site" evidence="8">
    <location>
        <begin position="199"/>
        <end position="201"/>
    </location>
    <ligand>
        <name>substrate</name>
    </ligand>
</feature>
<keyword evidence="11" id="KW-1185">Reference proteome</keyword>
<dbReference type="Gene3D" id="2.40.10.120">
    <property type="match status" value="1"/>
</dbReference>
<evidence type="ECO:0000256" key="4">
    <source>
        <dbReference type="ARBA" id="ARBA00022737"/>
    </source>
</evidence>
<dbReference type="PRINTS" id="PR00834">
    <property type="entry name" value="PROTEASES2C"/>
</dbReference>
<evidence type="ECO:0000256" key="5">
    <source>
        <dbReference type="ARBA" id="ARBA00022801"/>
    </source>
</evidence>
<name>A0A1Y2K1Z1_9PROT</name>
<dbReference type="InterPro" id="IPR011782">
    <property type="entry name" value="Pept_S1C_Do"/>
</dbReference>
<dbReference type="Pfam" id="PF13365">
    <property type="entry name" value="Trypsin_2"/>
    <property type="match status" value="1"/>
</dbReference>
<keyword evidence="5" id="KW-0378">Hydrolase</keyword>
<dbReference type="AlphaFoldDB" id="A0A1Y2K1Z1"/>
<protein>
    <submittedName>
        <fullName evidence="10">Putative protease Do</fullName>
    </submittedName>
</protein>
<evidence type="ECO:0000256" key="1">
    <source>
        <dbReference type="ARBA" id="ARBA00010541"/>
    </source>
</evidence>
<keyword evidence="6" id="KW-0720">Serine protease</keyword>
<organism evidence="10 11">
    <name type="scientific">Magnetofaba australis IT-1</name>
    <dbReference type="NCBI Taxonomy" id="1434232"/>
    <lineage>
        <taxon>Bacteria</taxon>
        <taxon>Pseudomonadati</taxon>
        <taxon>Pseudomonadota</taxon>
        <taxon>Magnetococcia</taxon>
        <taxon>Magnetococcales</taxon>
        <taxon>Magnetococcaceae</taxon>
        <taxon>Magnetofaba</taxon>
    </lineage>
</organism>
<evidence type="ECO:0000259" key="9">
    <source>
        <dbReference type="PROSITE" id="PS50106"/>
    </source>
</evidence>
<dbReference type="PANTHER" id="PTHR22939">
    <property type="entry name" value="SERINE PROTEASE FAMILY S1C HTRA-RELATED"/>
    <property type="match status" value="1"/>
</dbReference>
<dbReference type="InterPro" id="IPR001478">
    <property type="entry name" value="PDZ"/>
</dbReference>
<keyword evidence="2 10" id="KW-0645">Protease</keyword>
<dbReference type="Gene3D" id="2.30.42.10">
    <property type="match status" value="2"/>
</dbReference>
<proteinExistence type="inferred from homology"/>
<evidence type="ECO:0000256" key="7">
    <source>
        <dbReference type="PIRSR" id="PIRSR611782-1"/>
    </source>
</evidence>
<dbReference type="NCBIfam" id="TIGR02037">
    <property type="entry name" value="degP_htrA_DO"/>
    <property type="match status" value="1"/>
</dbReference>
<feature type="active site" description="Charge relay system" evidence="7">
    <location>
        <position position="201"/>
    </location>
</feature>
<dbReference type="SUPFAM" id="SSF50494">
    <property type="entry name" value="Trypsin-like serine proteases"/>
    <property type="match status" value="1"/>
</dbReference>
<dbReference type="InterPro" id="IPR036034">
    <property type="entry name" value="PDZ_sf"/>
</dbReference>
<keyword evidence="3" id="KW-0732">Signal</keyword>
<accession>A0A1Y2K1Z1</accession>
<feature type="active site" description="Charge relay system" evidence="7">
    <location>
        <position position="97"/>
    </location>
</feature>
<feature type="domain" description="PDZ" evidence="9">
    <location>
        <begin position="245"/>
        <end position="337"/>
    </location>
</feature>
<gene>
    <name evidence="10" type="ORF">MAIT1_02036</name>
</gene>
<feature type="binding site" evidence="8">
    <location>
        <begin position="217"/>
        <end position="221"/>
    </location>
    <ligand>
        <name>substrate</name>
    </ligand>
</feature>
<dbReference type="Proteomes" id="UP000194003">
    <property type="component" value="Unassembled WGS sequence"/>
</dbReference>
<evidence type="ECO:0000256" key="6">
    <source>
        <dbReference type="ARBA" id="ARBA00022825"/>
    </source>
</evidence>
<dbReference type="GO" id="GO:0006515">
    <property type="term" value="P:protein quality control for misfolded or incompletely synthesized proteins"/>
    <property type="evidence" value="ECO:0007669"/>
    <property type="project" value="TreeGrafter"/>
</dbReference>
<evidence type="ECO:0000256" key="3">
    <source>
        <dbReference type="ARBA" id="ARBA00022729"/>
    </source>
</evidence>
<evidence type="ECO:0000256" key="2">
    <source>
        <dbReference type="ARBA" id="ARBA00022670"/>
    </source>
</evidence>
<dbReference type="Pfam" id="PF13180">
    <property type="entry name" value="PDZ_2"/>
    <property type="match status" value="1"/>
</dbReference>
<feature type="active site" description="Charge relay system" evidence="7">
    <location>
        <position position="127"/>
    </location>
</feature>
<dbReference type="InterPro" id="IPR009003">
    <property type="entry name" value="Peptidase_S1_PA"/>
</dbReference>
<dbReference type="InterPro" id="IPR001940">
    <property type="entry name" value="Peptidase_S1C"/>
</dbReference>
<evidence type="ECO:0000256" key="8">
    <source>
        <dbReference type="PIRSR" id="PIRSR611782-2"/>
    </source>
</evidence>
<evidence type="ECO:0000313" key="11">
    <source>
        <dbReference type="Proteomes" id="UP000194003"/>
    </source>
</evidence>
<dbReference type="GO" id="GO:0042597">
    <property type="term" value="C:periplasmic space"/>
    <property type="evidence" value="ECO:0007669"/>
    <property type="project" value="TreeGrafter"/>
</dbReference>